<dbReference type="PANTHER" id="PTHR31308:SF3">
    <property type="entry name" value="ENDOGLYCOCERAMIDASE"/>
    <property type="match status" value="1"/>
</dbReference>
<protein>
    <submittedName>
        <fullName evidence="5">Glycoside hydrolase family 5 protein</fullName>
    </submittedName>
</protein>
<dbReference type="InterPro" id="IPR001547">
    <property type="entry name" value="Glyco_hydro_5"/>
</dbReference>
<dbReference type="SUPFAM" id="SSF51445">
    <property type="entry name" value="(Trans)glycosidases"/>
    <property type="match status" value="1"/>
</dbReference>
<organism evidence="5 6">
    <name type="scientific">Paenibacillus soyae</name>
    <dbReference type="NCBI Taxonomy" id="2969249"/>
    <lineage>
        <taxon>Bacteria</taxon>
        <taxon>Bacillati</taxon>
        <taxon>Bacillota</taxon>
        <taxon>Bacilli</taxon>
        <taxon>Bacillales</taxon>
        <taxon>Paenibacillaceae</taxon>
        <taxon>Paenibacillus</taxon>
    </lineage>
</organism>
<dbReference type="Gene3D" id="3.20.20.80">
    <property type="entry name" value="Glycosidases"/>
    <property type="match status" value="1"/>
</dbReference>
<dbReference type="Gene3D" id="2.60.40.1180">
    <property type="entry name" value="Golgi alpha-mannosidase II"/>
    <property type="match status" value="1"/>
</dbReference>
<dbReference type="InterPro" id="IPR052066">
    <property type="entry name" value="Glycosphingolipid_Hydrolases"/>
</dbReference>
<evidence type="ECO:0000313" key="6">
    <source>
        <dbReference type="Proteomes" id="UP001141950"/>
    </source>
</evidence>
<keyword evidence="1 3" id="KW-0378">Hydrolase</keyword>
<dbReference type="Pfam" id="PF00150">
    <property type="entry name" value="Cellulase"/>
    <property type="match status" value="1"/>
</dbReference>
<dbReference type="EMBL" id="JANIPJ010000016">
    <property type="protein sequence ID" value="MCR2806260.1"/>
    <property type="molecule type" value="Genomic_DNA"/>
</dbReference>
<evidence type="ECO:0000256" key="3">
    <source>
        <dbReference type="RuleBase" id="RU361153"/>
    </source>
</evidence>
<dbReference type="InterPro" id="IPR013780">
    <property type="entry name" value="Glyco_hydro_b"/>
</dbReference>
<evidence type="ECO:0000313" key="5">
    <source>
        <dbReference type="EMBL" id="MCR2806260.1"/>
    </source>
</evidence>
<dbReference type="AlphaFoldDB" id="A0A9X2MTL8"/>
<feature type="domain" description="Glycoside hydrolase family 5" evidence="4">
    <location>
        <begin position="12"/>
        <end position="368"/>
    </location>
</feature>
<sequence>MKRLKISGMNLVDEKGNQVLLNGLCFICRDKDKGYLEPNIESKLAFYAKRGFNVIRLGIFWDGVEPEPGKYDDDYLNRVAEVVRFAEQVGLYVFLDMHQDLFSAKFIDGAPEWATLDDGLDHPEELTIWYEAYLSSPAVIRAADHFWGNHPAVDGVGLLDHYEAMWEHIASRFHGYSNIIGFEPMNEPYIGSLAPKAFGEAFGAIMQNNPSFDPNSPQSATPSERELMMGILTEHFVTFDKEILMPFYNRMLRAIRKVGNIPIVTGSNIYGTAVKTGIEKVRDSNGVVDTQQIFAPHGYDTVVDTDRYDEYNKEHVTEIFAQKRLSQLELQLPVIVGEWGNFPSGAFTKSLIEHMTEILEQYHWSSTYHQYVAGMEGDENYSSLERGYPVYIAGRLIAYRYDYEQKRLTVTWNAVKDGKSKLYLPDLRSMNNWSVSHEAEIELEPIEGEIGGYVSVSAREEGVLEAVIG</sequence>
<dbReference type="InterPro" id="IPR017853">
    <property type="entry name" value="GH"/>
</dbReference>
<proteinExistence type="inferred from homology"/>
<evidence type="ECO:0000256" key="1">
    <source>
        <dbReference type="ARBA" id="ARBA00022801"/>
    </source>
</evidence>
<name>A0A9X2MTL8_9BACL</name>
<accession>A0A9X2MTL8</accession>
<evidence type="ECO:0000256" key="2">
    <source>
        <dbReference type="ARBA" id="ARBA00023295"/>
    </source>
</evidence>
<comment type="similarity">
    <text evidence="3">Belongs to the glycosyl hydrolase 5 (cellulase A) family.</text>
</comment>
<comment type="caution">
    <text evidence="5">The sequence shown here is derived from an EMBL/GenBank/DDBJ whole genome shotgun (WGS) entry which is preliminary data.</text>
</comment>
<keyword evidence="6" id="KW-1185">Reference proteome</keyword>
<dbReference type="GO" id="GO:0004553">
    <property type="term" value="F:hydrolase activity, hydrolyzing O-glycosyl compounds"/>
    <property type="evidence" value="ECO:0007669"/>
    <property type="project" value="InterPro"/>
</dbReference>
<gene>
    <name evidence="5" type="ORF">NQZ67_20475</name>
</gene>
<dbReference type="RefSeq" id="WP_257449552.1">
    <property type="nucleotide sequence ID" value="NZ_JANIPJ010000016.1"/>
</dbReference>
<keyword evidence="2 3" id="KW-0326">Glycosidase</keyword>
<dbReference type="PANTHER" id="PTHR31308">
    <property type="match status" value="1"/>
</dbReference>
<dbReference type="GO" id="GO:0000272">
    <property type="term" value="P:polysaccharide catabolic process"/>
    <property type="evidence" value="ECO:0007669"/>
    <property type="project" value="InterPro"/>
</dbReference>
<dbReference type="Proteomes" id="UP001141950">
    <property type="component" value="Unassembled WGS sequence"/>
</dbReference>
<evidence type="ECO:0000259" key="4">
    <source>
        <dbReference type="Pfam" id="PF00150"/>
    </source>
</evidence>
<reference evidence="5" key="1">
    <citation type="submission" date="2022-08" db="EMBL/GenBank/DDBJ databases">
        <title>The genomic sequence of strain Paenibacillus sp. SCIV0701.</title>
        <authorList>
            <person name="Zhao H."/>
        </authorList>
    </citation>
    <scope>NUCLEOTIDE SEQUENCE</scope>
    <source>
        <strain evidence="5">SCIV0701</strain>
    </source>
</reference>